<dbReference type="PRINTS" id="PR00725">
    <property type="entry name" value="DADACBPTASE1"/>
</dbReference>
<protein>
    <recommendedName>
        <fullName evidence="10">Peptidase S11 D-alanyl-D-alanine carboxypeptidase A N-terminal domain-containing protein</fullName>
    </recommendedName>
</protein>
<evidence type="ECO:0000256" key="3">
    <source>
        <dbReference type="ARBA" id="ARBA00022801"/>
    </source>
</evidence>
<keyword evidence="5" id="KW-0573">Peptidoglycan synthesis</keyword>
<evidence type="ECO:0000256" key="5">
    <source>
        <dbReference type="ARBA" id="ARBA00022984"/>
    </source>
</evidence>
<feature type="active site" description="Proton acceptor" evidence="7">
    <location>
        <position position="98"/>
    </location>
</feature>
<evidence type="ECO:0000256" key="7">
    <source>
        <dbReference type="PIRSR" id="PIRSR618044-1"/>
    </source>
</evidence>
<dbReference type="SUPFAM" id="SSF56601">
    <property type="entry name" value="beta-lactamase/transpeptidase-like"/>
    <property type="match status" value="1"/>
</dbReference>
<dbReference type="InterPro" id="IPR012338">
    <property type="entry name" value="Beta-lactam/transpept-like"/>
</dbReference>
<accession>A0A2M7BC18</accession>
<evidence type="ECO:0000256" key="9">
    <source>
        <dbReference type="RuleBase" id="RU004016"/>
    </source>
</evidence>
<feature type="active site" evidence="7">
    <location>
        <position position="150"/>
    </location>
</feature>
<feature type="active site" description="Acyl-ester intermediate" evidence="7">
    <location>
        <position position="95"/>
    </location>
</feature>
<dbReference type="InterPro" id="IPR001967">
    <property type="entry name" value="Peptidase_S11_N"/>
</dbReference>
<dbReference type="GO" id="GO:0009252">
    <property type="term" value="P:peptidoglycan biosynthetic process"/>
    <property type="evidence" value="ECO:0007669"/>
    <property type="project" value="UniProtKB-KW"/>
</dbReference>
<dbReference type="GO" id="GO:0071555">
    <property type="term" value="P:cell wall organization"/>
    <property type="evidence" value="ECO:0007669"/>
    <property type="project" value="UniProtKB-KW"/>
</dbReference>
<sequence length="315" mass="34516">MNLPKKWIFPVLSALLLWGFFLVGKSVVKTVPGPTINFKQIFGFKELLPTPAPYPVNRKISSLSELTAESVIVLDLDSMATLYEKNPDHKHFPASTTKVMTALVVMDNFSLDQVLTASSSGIKVEGNTIKILPNEQMTVENLLYGLLVGSGNDAALLLSQNFPGGTPAFVEAMNKKAQNLKLLNTHFTNPVGFDEEGHFSTAKDLARLAAVAIKNPVFSKIVSTPGIVITDVSGRNTHFLKNTNELVGRIEGVVGVKTGWTENAGECLITLTERNGEKVLTVILGSKDRFGETKKLIEWIFTNFTWQKLVPASYH</sequence>
<evidence type="ECO:0000256" key="1">
    <source>
        <dbReference type="ARBA" id="ARBA00007164"/>
    </source>
</evidence>
<proteinExistence type="inferred from homology"/>
<dbReference type="GO" id="GO:0008360">
    <property type="term" value="P:regulation of cell shape"/>
    <property type="evidence" value="ECO:0007669"/>
    <property type="project" value="UniProtKB-KW"/>
</dbReference>
<keyword evidence="2" id="KW-0732">Signal</keyword>
<keyword evidence="4" id="KW-0133">Cell shape</keyword>
<gene>
    <name evidence="11" type="ORF">COS54_02500</name>
</gene>
<evidence type="ECO:0000256" key="6">
    <source>
        <dbReference type="ARBA" id="ARBA00023316"/>
    </source>
</evidence>
<keyword evidence="6" id="KW-0961">Cell wall biogenesis/degradation</keyword>
<dbReference type="Proteomes" id="UP000229631">
    <property type="component" value="Unassembled WGS sequence"/>
</dbReference>
<organism evidence="11 12">
    <name type="scientific">Candidatus Shapirobacteria bacterium CG03_land_8_20_14_0_80_39_12</name>
    <dbReference type="NCBI Taxonomy" id="1974879"/>
    <lineage>
        <taxon>Bacteria</taxon>
        <taxon>Candidatus Shapironibacteriota</taxon>
    </lineage>
</organism>
<evidence type="ECO:0000313" key="12">
    <source>
        <dbReference type="Proteomes" id="UP000229631"/>
    </source>
</evidence>
<dbReference type="PANTHER" id="PTHR21581">
    <property type="entry name" value="D-ALANYL-D-ALANINE CARBOXYPEPTIDASE"/>
    <property type="match status" value="1"/>
</dbReference>
<dbReference type="InterPro" id="IPR018044">
    <property type="entry name" value="Peptidase_S11"/>
</dbReference>
<comment type="caution">
    <text evidence="11">The sequence shown here is derived from an EMBL/GenBank/DDBJ whole genome shotgun (WGS) entry which is preliminary data.</text>
</comment>
<feature type="domain" description="Peptidase S11 D-alanyl-D-alanine carboxypeptidase A N-terminal" evidence="10">
    <location>
        <begin position="62"/>
        <end position="287"/>
    </location>
</feature>
<evidence type="ECO:0000256" key="4">
    <source>
        <dbReference type="ARBA" id="ARBA00022960"/>
    </source>
</evidence>
<dbReference type="GO" id="GO:0006508">
    <property type="term" value="P:proteolysis"/>
    <property type="evidence" value="ECO:0007669"/>
    <property type="project" value="InterPro"/>
</dbReference>
<evidence type="ECO:0000256" key="2">
    <source>
        <dbReference type="ARBA" id="ARBA00022729"/>
    </source>
</evidence>
<dbReference type="Gene3D" id="3.40.710.10">
    <property type="entry name" value="DD-peptidase/beta-lactamase superfamily"/>
    <property type="match status" value="1"/>
</dbReference>
<dbReference type="AlphaFoldDB" id="A0A2M7BC18"/>
<dbReference type="EMBL" id="PEVC01000046">
    <property type="protein sequence ID" value="PIV00662.1"/>
    <property type="molecule type" value="Genomic_DNA"/>
</dbReference>
<dbReference type="PANTHER" id="PTHR21581:SF6">
    <property type="entry name" value="TRAFFICKING PROTEIN PARTICLE COMPLEX SUBUNIT 12"/>
    <property type="match status" value="1"/>
</dbReference>
<dbReference type="GO" id="GO:0009002">
    <property type="term" value="F:serine-type D-Ala-D-Ala carboxypeptidase activity"/>
    <property type="evidence" value="ECO:0007669"/>
    <property type="project" value="InterPro"/>
</dbReference>
<evidence type="ECO:0000256" key="8">
    <source>
        <dbReference type="PIRSR" id="PIRSR618044-2"/>
    </source>
</evidence>
<reference evidence="12" key="1">
    <citation type="submission" date="2017-09" db="EMBL/GenBank/DDBJ databases">
        <title>Depth-based differentiation of microbial function through sediment-hosted aquifers and enrichment of novel symbionts in the deep terrestrial subsurface.</title>
        <authorList>
            <person name="Probst A.J."/>
            <person name="Ladd B."/>
            <person name="Jarett J.K."/>
            <person name="Geller-Mcgrath D.E."/>
            <person name="Sieber C.M.K."/>
            <person name="Emerson J.B."/>
            <person name="Anantharaman K."/>
            <person name="Thomas B.C."/>
            <person name="Malmstrom R."/>
            <person name="Stieglmeier M."/>
            <person name="Klingl A."/>
            <person name="Woyke T."/>
            <person name="Ryan C.M."/>
            <person name="Banfield J.F."/>
        </authorList>
    </citation>
    <scope>NUCLEOTIDE SEQUENCE [LARGE SCALE GENOMIC DNA]</scope>
</reference>
<keyword evidence="3" id="KW-0378">Hydrolase</keyword>
<evidence type="ECO:0000259" key="10">
    <source>
        <dbReference type="Pfam" id="PF00768"/>
    </source>
</evidence>
<feature type="binding site" evidence="8">
    <location>
        <position position="257"/>
    </location>
    <ligand>
        <name>substrate</name>
    </ligand>
</feature>
<evidence type="ECO:0000313" key="11">
    <source>
        <dbReference type="EMBL" id="PIV00662.1"/>
    </source>
</evidence>
<comment type="similarity">
    <text evidence="1 9">Belongs to the peptidase S11 family.</text>
</comment>
<dbReference type="Pfam" id="PF00768">
    <property type="entry name" value="Peptidase_S11"/>
    <property type="match status" value="1"/>
</dbReference>
<name>A0A2M7BC18_9BACT</name>